<keyword evidence="7" id="KW-0472">Membrane</keyword>
<accession>A0A061H3G8</accession>
<evidence type="ECO:0000256" key="9">
    <source>
        <dbReference type="SAM" id="MobiDB-lite"/>
    </source>
</evidence>
<dbReference type="eggNOG" id="KOG2604">
    <property type="taxonomic scope" value="Eukaryota"/>
</dbReference>
<evidence type="ECO:0000313" key="13">
    <source>
        <dbReference type="Proteomes" id="UP000053664"/>
    </source>
</evidence>
<evidence type="ECO:0000256" key="6">
    <source>
        <dbReference type="ARBA" id="ARBA00023034"/>
    </source>
</evidence>
<evidence type="ECO:0000256" key="4">
    <source>
        <dbReference type="ARBA" id="ARBA00022448"/>
    </source>
</evidence>
<dbReference type="PANTHER" id="PTHR13302">
    <property type="entry name" value="CONSERVED OLIGOMERIC GOLGI COMPLEX COMPONENT 3"/>
    <property type="match status" value="1"/>
</dbReference>
<dbReference type="GO" id="GO:0007030">
    <property type="term" value="P:Golgi organization"/>
    <property type="evidence" value="ECO:0007669"/>
    <property type="project" value="TreeGrafter"/>
</dbReference>
<keyword evidence="5" id="KW-0653">Protein transport</keyword>
<feature type="compositionally biased region" description="Polar residues" evidence="9">
    <location>
        <begin position="627"/>
        <end position="638"/>
    </location>
</feature>
<feature type="compositionally biased region" description="Low complexity" evidence="9">
    <location>
        <begin position="387"/>
        <end position="397"/>
    </location>
</feature>
<dbReference type="EMBL" id="KE361641">
    <property type="protein sequence ID" value="EPQ27023.1"/>
    <property type="molecule type" value="Genomic_DNA"/>
</dbReference>
<name>A0A061H3G8_9BASI</name>
<dbReference type="GO" id="GO:0005801">
    <property type="term" value="C:cis-Golgi network"/>
    <property type="evidence" value="ECO:0007669"/>
    <property type="project" value="InterPro"/>
</dbReference>
<evidence type="ECO:0000259" key="11">
    <source>
        <dbReference type="Pfam" id="PF20671"/>
    </source>
</evidence>
<proteinExistence type="inferred from homology"/>
<sequence length="990" mass="104761">MASYQQHRPSPRAPPLQLDQWSNAKAPLSGPQRTSVNRLADWLHRNSAEYKVSLAAHPPTHRDPPDGPPALATGVTLKGEAVKPGPSERLPTASDEQPASTSTATSTTTGAGAGAAAATTTSSGAIALPDPAAPLASAQDFLAWFTSLSASITSATQTSHQRALADVAASTASVRSLLSQLESCQVNVSELRAGSAFVEDSSRDLRDEAQALLDSQLHLDVLSDDIVSRLSFFTLLPYATALLSSPDPSVVHSQEFLDLLDQLEMALVFLQQQPASAYRDAALYRMRYAQCVTRGATLAKLAVCRGMREAGDDLAARVKGVEDARTARDKDKDKGKGKGKERETQGAAGEASPLPDDLVDALYPSQSPLITKLRPLIHELERRAYPAAVDPTDPAADGGDSKADSPPSNAPEFESLLDECRSAWFAARRPILTKLVGSVIAGIEAAAAAAAATANDAAAGADAAGKSLERLSADGLSAIRWLVDREIEAYRGFFIAPAGRKATPLAAAAAPLDAEPQLKAYLQSFVDALQNRLRPRILKETRVGALARVCRVFLDHRTTPDQTSDQSPLAATSVLAHSLLHETQIRLIFRAQAAISGEIGTFAPKEDRGHLDFPEAIHAIKSRARNSSSLAVQRTSQHQRGKSGAGLLDAAAAMASSEATGSTSASRAGRDGSELRLFQLVEGSRSSYYPPVVALVDLLDQLQGLIAPKAFRELATEGVESCRKAVERGSDLLVKRRRGGVDREDGWLFCIRHYEILREVVVSVDLASQQQQGGHGASSTTAVATAAATATAAAATKEEEEEAQAAATMAASRSIVDLSSLTGAINSLWSSTGRLLYPSSDVGPAHGAAGARDDPRVNANLEAQLRSTIDAVAQLWSDAIVLPLRVYVDTHRAAAAAAAAREKVEGTLQALTTCIESVAEEKGDKARLWIEDDEVKRGLVEIVVQKVLLRYREFLGALGDHAGQVGAPSEDEVAGQVRTRFAGGDDERAA</sequence>
<dbReference type="GO" id="GO:0017119">
    <property type="term" value="C:Golgi transport complex"/>
    <property type="evidence" value="ECO:0007669"/>
    <property type="project" value="TreeGrafter"/>
</dbReference>
<dbReference type="Proteomes" id="UP000053664">
    <property type="component" value="Unassembled WGS sequence"/>
</dbReference>
<feature type="compositionally biased region" description="Low complexity" evidence="9">
    <location>
        <begin position="99"/>
        <end position="116"/>
    </location>
</feature>
<organism evidence="12 13">
    <name type="scientific">Pseudozyma flocculosa PF-1</name>
    <dbReference type="NCBI Taxonomy" id="1277687"/>
    <lineage>
        <taxon>Eukaryota</taxon>
        <taxon>Fungi</taxon>
        <taxon>Dikarya</taxon>
        <taxon>Basidiomycota</taxon>
        <taxon>Ustilaginomycotina</taxon>
        <taxon>Ustilaginomycetes</taxon>
        <taxon>Ustilaginales</taxon>
        <taxon>Ustilaginaceae</taxon>
        <taxon>Pseudozyma</taxon>
    </lineage>
</organism>
<dbReference type="Pfam" id="PF04136">
    <property type="entry name" value="COG3_N"/>
    <property type="match status" value="1"/>
</dbReference>
<dbReference type="Pfam" id="PF20671">
    <property type="entry name" value="COG3_C"/>
    <property type="match status" value="1"/>
</dbReference>
<dbReference type="RefSeq" id="XP_007881031.1">
    <property type="nucleotide sequence ID" value="XM_007882840.1"/>
</dbReference>
<comment type="subcellular location">
    <subcellularLocation>
        <location evidence="1">Golgi apparatus membrane</location>
        <topology evidence="1">Peripheral membrane protein</topology>
    </subcellularLocation>
</comment>
<evidence type="ECO:0000256" key="2">
    <source>
        <dbReference type="ARBA" id="ARBA00009936"/>
    </source>
</evidence>
<evidence type="ECO:0000313" key="12">
    <source>
        <dbReference type="EMBL" id="EPQ27023.1"/>
    </source>
</evidence>
<feature type="region of interest" description="Disordered" evidence="9">
    <location>
        <begin position="323"/>
        <end position="358"/>
    </location>
</feature>
<feature type="region of interest" description="Disordered" evidence="9">
    <location>
        <begin position="53"/>
        <end position="116"/>
    </location>
</feature>
<evidence type="ECO:0000256" key="1">
    <source>
        <dbReference type="ARBA" id="ARBA00004395"/>
    </source>
</evidence>
<dbReference type="GO" id="GO:0006891">
    <property type="term" value="P:intra-Golgi vesicle-mediated transport"/>
    <property type="evidence" value="ECO:0007669"/>
    <property type="project" value="TreeGrafter"/>
</dbReference>
<feature type="domain" description="Conserved oligomeric Golgi complex subunit 3 N-terminal" evidence="10">
    <location>
        <begin position="166"/>
        <end position="307"/>
    </location>
</feature>
<feature type="region of interest" description="Disordered" evidence="9">
    <location>
        <begin position="627"/>
        <end position="648"/>
    </location>
</feature>
<dbReference type="InterPro" id="IPR007265">
    <property type="entry name" value="COG_su3"/>
</dbReference>
<reference evidence="12 13" key="1">
    <citation type="journal article" date="2013" name="Plant Cell">
        <title>The transition from a phytopathogenic smut ancestor to an anamorphic biocontrol agent deciphered by comparative whole-genome analysis.</title>
        <authorList>
            <person name="Lefebvre F."/>
            <person name="Joly D.L."/>
            <person name="Labbe C."/>
            <person name="Teichmann B."/>
            <person name="Linning R."/>
            <person name="Belzile F."/>
            <person name="Bakkeren G."/>
            <person name="Belanger R.R."/>
        </authorList>
    </citation>
    <scope>NUCLEOTIDE SEQUENCE [LARGE SCALE GENOMIC DNA]</scope>
    <source>
        <strain evidence="12 13">PF-1</strain>
    </source>
</reference>
<keyword evidence="4" id="KW-0813">Transport</keyword>
<feature type="region of interest" description="Disordered" evidence="9">
    <location>
        <begin position="1"/>
        <end position="40"/>
    </location>
</feature>
<protein>
    <recommendedName>
        <fullName evidence="3">Conserved oligomeric Golgi complex subunit 3</fullName>
    </recommendedName>
    <alternativeName>
        <fullName evidence="8">Component of oligomeric Golgi complex 3</fullName>
    </alternativeName>
</protein>
<evidence type="ECO:0000259" key="10">
    <source>
        <dbReference type="Pfam" id="PF04136"/>
    </source>
</evidence>
<evidence type="ECO:0000256" key="3">
    <source>
        <dbReference type="ARBA" id="ARBA00020976"/>
    </source>
</evidence>
<feature type="region of interest" description="Disordered" evidence="9">
    <location>
        <begin position="966"/>
        <end position="990"/>
    </location>
</feature>
<dbReference type="PANTHER" id="PTHR13302:SF8">
    <property type="entry name" value="CONSERVED OLIGOMERIC GOLGI COMPLEX SUBUNIT 3"/>
    <property type="match status" value="1"/>
</dbReference>
<feature type="region of interest" description="Disordered" evidence="9">
    <location>
        <begin position="387"/>
        <end position="413"/>
    </location>
</feature>
<gene>
    <name evidence="12" type="ORF">PFL1_05307</name>
</gene>
<feature type="compositionally biased region" description="Basic and acidic residues" evidence="9">
    <location>
        <begin position="323"/>
        <end position="344"/>
    </location>
</feature>
<dbReference type="GeneID" id="19319401"/>
<comment type="similarity">
    <text evidence="2">Belongs to the COG3 family.</text>
</comment>
<feature type="domain" description="Conserved oligomeric Golgi complex subunit 3 C-terminal" evidence="11">
    <location>
        <begin position="371"/>
        <end position="768"/>
    </location>
</feature>
<dbReference type="KEGG" id="pfp:PFL1_05307"/>
<dbReference type="HOGENOM" id="CLU_339786_0_0_1"/>
<evidence type="ECO:0000256" key="8">
    <source>
        <dbReference type="ARBA" id="ARBA00031339"/>
    </source>
</evidence>
<keyword evidence="6" id="KW-0333">Golgi apparatus</keyword>
<dbReference type="AlphaFoldDB" id="A0A061H3G8"/>
<evidence type="ECO:0000256" key="7">
    <source>
        <dbReference type="ARBA" id="ARBA00023136"/>
    </source>
</evidence>
<dbReference type="InterPro" id="IPR048320">
    <property type="entry name" value="COG3_N"/>
</dbReference>
<dbReference type="GO" id="GO:0006886">
    <property type="term" value="P:intracellular protein transport"/>
    <property type="evidence" value="ECO:0007669"/>
    <property type="project" value="InterPro"/>
</dbReference>
<dbReference type="OrthoDB" id="296793at2759"/>
<dbReference type="InterPro" id="IPR048685">
    <property type="entry name" value="COG3_C"/>
</dbReference>
<evidence type="ECO:0000256" key="5">
    <source>
        <dbReference type="ARBA" id="ARBA00022927"/>
    </source>
</evidence>
<dbReference type="GO" id="GO:0000139">
    <property type="term" value="C:Golgi membrane"/>
    <property type="evidence" value="ECO:0007669"/>
    <property type="project" value="UniProtKB-SubCell"/>
</dbReference>